<proteinExistence type="predicted"/>
<accession>A0ACB9IJL5</accession>
<name>A0ACB9IJL5_9ASTR</name>
<dbReference type="EMBL" id="CM042025">
    <property type="protein sequence ID" value="KAI3807977.1"/>
    <property type="molecule type" value="Genomic_DNA"/>
</dbReference>
<dbReference type="Proteomes" id="UP001056120">
    <property type="component" value="Linkage Group LG08"/>
</dbReference>
<evidence type="ECO:0000313" key="2">
    <source>
        <dbReference type="Proteomes" id="UP001056120"/>
    </source>
</evidence>
<reference evidence="2" key="1">
    <citation type="journal article" date="2022" name="Mol. Ecol. Resour.">
        <title>The genomes of chicory, endive, great burdock and yacon provide insights into Asteraceae palaeo-polyploidization history and plant inulin production.</title>
        <authorList>
            <person name="Fan W."/>
            <person name="Wang S."/>
            <person name="Wang H."/>
            <person name="Wang A."/>
            <person name="Jiang F."/>
            <person name="Liu H."/>
            <person name="Zhao H."/>
            <person name="Xu D."/>
            <person name="Zhang Y."/>
        </authorList>
    </citation>
    <scope>NUCLEOTIDE SEQUENCE [LARGE SCALE GENOMIC DNA]</scope>
    <source>
        <strain evidence="2">cv. Yunnan</strain>
    </source>
</reference>
<keyword evidence="2" id="KW-1185">Reference proteome</keyword>
<reference evidence="1 2" key="2">
    <citation type="journal article" date="2022" name="Mol. Ecol. Resour.">
        <title>The genomes of chicory, endive, great burdock and yacon provide insights into Asteraceae paleo-polyploidization history and plant inulin production.</title>
        <authorList>
            <person name="Fan W."/>
            <person name="Wang S."/>
            <person name="Wang H."/>
            <person name="Wang A."/>
            <person name="Jiang F."/>
            <person name="Liu H."/>
            <person name="Zhao H."/>
            <person name="Xu D."/>
            <person name="Zhang Y."/>
        </authorList>
    </citation>
    <scope>NUCLEOTIDE SEQUENCE [LARGE SCALE GENOMIC DNA]</scope>
    <source>
        <strain evidence="2">cv. Yunnan</strain>
        <tissue evidence="1">Leaves</tissue>
    </source>
</reference>
<sequence length="87" mass="10026">MDDHPAGGVDFGDVGHSEKANEMMKKYYVGEIDPSTIPVKRSYISSTTEKIYNSKETSQFILKDMKRRAMEYENVKMINLNGFYDFS</sequence>
<protein>
    <submittedName>
        <fullName evidence="1">Uncharacterized protein</fullName>
    </submittedName>
</protein>
<evidence type="ECO:0000313" key="1">
    <source>
        <dbReference type="EMBL" id="KAI3807977.1"/>
    </source>
</evidence>
<comment type="caution">
    <text evidence="1">The sequence shown here is derived from an EMBL/GenBank/DDBJ whole genome shotgun (WGS) entry which is preliminary data.</text>
</comment>
<gene>
    <name evidence="1" type="ORF">L1987_23917</name>
</gene>
<organism evidence="1 2">
    <name type="scientific">Smallanthus sonchifolius</name>
    <dbReference type="NCBI Taxonomy" id="185202"/>
    <lineage>
        <taxon>Eukaryota</taxon>
        <taxon>Viridiplantae</taxon>
        <taxon>Streptophyta</taxon>
        <taxon>Embryophyta</taxon>
        <taxon>Tracheophyta</taxon>
        <taxon>Spermatophyta</taxon>
        <taxon>Magnoliopsida</taxon>
        <taxon>eudicotyledons</taxon>
        <taxon>Gunneridae</taxon>
        <taxon>Pentapetalae</taxon>
        <taxon>asterids</taxon>
        <taxon>campanulids</taxon>
        <taxon>Asterales</taxon>
        <taxon>Asteraceae</taxon>
        <taxon>Asteroideae</taxon>
        <taxon>Heliantheae alliance</taxon>
        <taxon>Millerieae</taxon>
        <taxon>Smallanthus</taxon>
    </lineage>
</organism>